<proteinExistence type="inferred from homology"/>
<reference evidence="6 7" key="1">
    <citation type="submission" date="2018-05" db="EMBL/GenBank/DDBJ databases">
        <title>Leucothrix arctica sp. nov., isolated from Arctic seawater.</title>
        <authorList>
            <person name="Choi A."/>
            <person name="Baek K."/>
        </authorList>
    </citation>
    <scope>NUCLEOTIDE SEQUENCE [LARGE SCALE GENOMIC DNA]</scope>
    <source>
        <strain evidence="6 7">JCM 18388</strain>
    </source>
</reference>
<evidence type="ECO:0000313" key="6">
    <source>
        <dbReference type="EMBL" id="PWQ92371.1"/>
    </source>
</evidence>
<protein>
    <submittedName>
        <fullName evidence="6">Threonine aldolase</fullName>
    </submittedName>
</protein>
<dbReference type="GO" id="GO:0016829">
    <property type="term" value="F:lyase activity"/>
    <property type="evidence" value="ECO:0007669"/>
    <property type="project" value="InterPro"/>
</dbReference>
<comment type="subunit">
    <text evidence="3">Homotetramer.</text>
</comment>
<dbReference type="InterPro" id="IPR015424">
    <property type="entry name" value="PyrdxlP-dep_Trfase"/>
</dbReference>
<keyword evidence="7" id="KW-1185">Reference proteome</keyword>
<organism evidence="6 7">
    <name type="scientific">Leucothrix pacifica</name>
    <dbReference type="NCBI Taxonomy" id="1247513"/>
    <lineage>
        <taxon>Bacteria</taxon>
        <taxon>Pseudomonadati</taxon>
        <taxon>Pseudomonadota</taxon>
        <taxon>Gammaproteobacteria</taxon>
        <taxon>Thiotrichales</taxon>
        <taxon>Thiotrichaceae</taxon>
        <taxon>Leucothrix</taxon>
    </lineage>
</organism>
<evidence type="ECO:0000256" key="3">
    <source>
        <dbReference type="ARBA" id="ARBA00011881"/>
    </source>
</evidence>
<evidence type="ECO:0000256" key="2">
    <source>
        <dbReference type="ARBA" id="ARBA00006966"/>
    </source>
</evidence>
<comment type="similarity">
    <text evidence="2">Belongs to the threonine aldolase family.</text>
</comment>
<gene>
    <name evidence="6" type="ORF">DKW60_21375</name>
</gene>
<keyword evidence="4" id="KW-0663">Pyridoxal phosphate</keyword>
<comment type="cofactor">
    <cofactor evidence="1">
        <name>pyridoxal 5'-phosphate</name>
        <dbReference type="ChEBI" id="CHEBI:597326"/>
    </cofactor>
</comment>
<dbReference type="Gene3D" id="3.90.1150.10">
    <property type="entry name" value="Aspartate Aminotransferase, domain 1"/>
    <property type="match status" value="1"/>
</dbReference>
<dbReference type="Gene3D" id="3.40.640.10">
    <property type="entry name" value="Type I PLP-dependent aspartate aminotransferase-like (Major domain)"/>
    <property type="match status" value="1"/>
</dbReference>
<dbReference type="InterPro" id="IPR001597">
    <property type="entry name" value="ArAA_b-elim_lyase/Thr_aldolase"/>
</dbReference>
<dbReference type="Proteomes" id="UP000245539">
    <property type="component" value="Unassembled WGS sequence"/>
</dbReference>
<feature type="domain" description="Aromatic amino acid beta-eliminating lyase/threonine aldolase" evidence="5">
    <location>
        <begin position="18"/>
        <end position="291"/>
    </location>
</feature>
<dbReference type="AlphaFoldDB" id="A0A317C2F6"/>
<dbReference type="Pfam" id="PF01212">
    <property type="entry name" value="Beta_elim_lyase"/>
    <property type="match status" value="1"/>
</dbReference>
<accession>A0A317C2F6</accession>
<dbReference type="InterPro" id="IPR015422">
    <property type="entry name" value="PyrdxlP-dep_Trfase_small"/>
</dbReference>
<sequence length="347" mass="37912">MSKYSFLDDYSEGCHPNILQALVDTNMSQQTAYGNDDYCRQAKDLIREHLCTDDTPIYFIAGGTLANLIIIASALRAHESVIAVSSGHIELRETGAIEATGHKIITVPPVDGKLTVEAVESALTSNSHFPHMTRPRMVYISNATETGTVYTKAELQALSAVCRSNNLLLLLDGARLASALTADINDLTLQDIAALTDIFWVGGTKVGALLGEAVVIPNPQLAIDFDFHIKQRGALLAKGRVLGLQFLELFKNDLLFELARSANESAQKLAKAATDNGFQLAATTESNQIFLILPNSLIEHLQERFEFYIWEKVDDKSSVIRLVTSWATDESQVQLFIEAMAAANEAA</sequence>
<dbReference type="RefSeq" id="WP_109839697.1">
    <property type="nucleotide sequence ID" value="NZ_QGKM01000094.1"/>
</dbReference>
<dbReference type="PANTHER" id="PTHR48097:SF5">
    <property type="entry name" value="LOW SPECIFICITY L-THREONINE ALDOLASE"/>
    <property type="match status" value="1"/>
</dbReference>
<dbReference type="InterPro" id="IPR015421">
    <property type="entry name" value="PyrdxlP-dep_Trfase_major"/>
</dbReference>
<dbReference type="GO" id="GO:0006520">
    <property type="term" value="P:amino acid metabolic process"/>
    <property type="evidence" value="ECO:0007669"/>
    <property type="project" value="InterPro"/>
</dbReference>
<name>A0A317C2F6_9GAMM</name>
<dbReference type="PANTHER" id="PTHR48097">
    <property type="entry name" value="L-THREONINE ALDOLASE-RELATED"/>
    <property type="match status" value="1"/>
</dbReference>
<comment type="caution">
    <text evidence="6">The sequence shown here is derived from an EMBL/GenBank/DDBJ whole genome shotgun (WGS) entry which is preliminary data.</text>
</comment>
<dbReference type="SUPFAM" id="SSF53383">
    <property type="entry name" value="PLP-dependent transferases"/>
    <property type="match status" value="1"/>
</dbReference>
<dbReference type="EMBL" id="QGKM01000094">
    <property type="protein sequence ID" value="PWQ92371.1"/>
    <property type="molecule type" value="Genomic_DNA"/>
</dbReference>
<evidence type="ECO:0000259" key="5">
    <source>
        <dbReference type="Pfam" id="PF01212"/>
    </source>
</evidence>
<evidence type="ECO:0000256" key="1">
    <source>
        <dbReference type="ARBA" id="ARBA00001933"/>
    </source>
</evidence>
<evidence type="ECO:0000313" key="7">
    <source>
        <dbReference type="Proteomes" id="UP000245539"/>
    </source>
</evidence>
<evidence type="ECO:0000256" key="4">
    <source>
        <dbReference type="ARBA" id="ARBA00022898"/>
    </source>
</evidence>
<dbReference type="OrthoDB" id="9774495at2"/>